<feature type="compositionally biased region" description="Basic and acidic residues" evidence="5">
    <location>
        <begin position="198"/>
        <end position="211"/>
    </location>
</feature>
<feature type="region of interest" description="Disordered" evidence="5">
    <location>
        <begin position="87"/>
        <end position="107"/>
    </location>
</feature>
<dbReference type="EnsemblMetazoa" id="ENSAATROPT001403">
    <property type="protein sequence ID" value="ENSAATROPP001349"/>
    <property type="gene ID" value="ENSAATROPG001112"/>
</dbReference>
<evidence type="ECO:0000313" key="7">
    <source>
        <dbReference type="Proteomes" id="UP000075880"/>
    </source>
</evidence>
<dbReference type="GO" id="GO:0005730">
    <property type="term" value="C:nucleolus"/>
    <property type="evidence" value="ECO:0007669"/>
    <property type="project" value="UniProtKB-SubCell"/>
</dbReference>
<evidence type="ECO:0000256" key="5">
    <source>
        <dbReference type="SAM" id="MobiDB-lite"/>
    </source>
</evidence>
<proteinExistence type="inferred from homology"/>
<sequence>MVRRLRKTKKNQKFDYNRNRKRLCQKVRRNGNVKCPEIKRAYNPKKDPEQNIREMGLAYDVNRAIPIPKFKQQMKEMALELNALANEEDEEAIESEKPPKREPRPRAKQYVADELERAANEFAGVRYRMPRPQVRQITSMIDQHGFNYYAMERDRRNYEQETWRQFRRKIRKFLKLTEQSMPYLERKGWLDCDMSDPTDPRWKEYGTDDES</sequence>
<dbReference type="PANTHER" id="PTHR13243">
    <property type="entry name" value="HSPC111 PROTEIN-RELATED"/>
    <property type="match status" value="1"/>
</dbReference>
<reference evidence="6" key="1">
    <citation type="submission" date="2024-04" db="UniProtKB">
        <authorList>
            <consortium name="EnsemblMetazoa"/>
        </authorList>
    </citation>
    <scope>IDENTIFICATION</scope>
    <source>
        <strain evidence="6">EBRO</strain>
    </source>
</reference>
<comment type="similarity">
    <text evidence="2">Belongs to the NOP16 family.</text>
</comment>
<comment type="subcellular location">
    <subcellularLocation>
        <location evidence="1">Nucleus</location>
        <location evidence="1">Nucleolus</location>
    </subcellularLocation>
</comment>
<evidence type="ECO:0000256" key="4">
    <source>
        <dbReference type="ARBA" id="ARBA00023242"/>
    </source>
</evidence>
<accession>A0AAG5CS48</accession>
<dbReference type="AlphaFoldDB" id="A0AAG5CS48"/>
<dbReference type="InterPro" id="IPR019002">
    <property type="entry name" value="Ribosome_biogenesis_Nop16"/>
</dbReference>
<feature type="region of interest" description="Disordered" evidence="5">
    <location>
        <begin position="189"/>
        <end position="211"/>
    </location>
</feature>
<organism evidence="6 7">
    <name type="scientific">Anopheles atroparvus</name>
    <name type="common">European mosquito</name>
    <dbReference type="NCBI Taxonomy" id="41427"/>
    <lineage>
        <taxon>Eukaryota</taxon>
        <taxon>Metazoa</taxon>
        <taxon>Ecdysozoa</taxon>
        <taxon>Arthropoda</taxon>
        <taxon>Hexapoda</taxon>
        <taxon>Insecta</taxon>
        <taxon>Pterygota</taxon>
        <taxon>Neoptera</taxon>
        <taxon>Endopterygota</taxon>
        <taxon>Diptera</taxon>
        <taxon>Nematocera</taxon>
        <taxon>Culicoidea</taxon>
        <taxon>Culicidae</taxon>
        <taxon>Anophelinae</taxon>
        <taxon>Anopheles</taxon>
    </lineage>
</organism>
<evidence type="ECO:0000313" key="6">
    <source>
        <dbReference type="EnsemblMetazoa" id="ENSAATROPP001349"/>
    </source>
</evidence>
<dbReference type="Pfam" id="PF09420">
    <property type="entry name" value="Nop16"/>
    <property type="match status" value="1"/>
</dbReference>
<evidence type="ECO:0000256" key="3">
    <source>
        <dbReference type="ARBA" id="ARBA00015522"/>
    </source>
</evidence>
<feature type="compositionally biased region" description="Basic and acidic residues" evidence="5">
    <location>
        <begin position="94"/>
        <end position="105"/>
    </location>
</feature>
<keyword evidence="7" id="KW-1185">Reference proteome</keyword>
<name>A0AAG5CS48_ANOAO</name>
<dbReference type="GO" id="GO:0042273">
    <property type="term" value="P:ribosomal large subunit biogenesis"/>
    <property type="evidence" value="ECO:0007669"/>
    <property type="project" value="TreeGrafter"/>
</dbReference>
<dbReference type="PANTHER" id="PTHR13243:SF1">
    <property type="entry name" value="NUCLEOLAR PROTEIN 16"/>
    <property type="match status" value="1"/>
</dbReference>
<protein>
    <recommendedName>
        <fullName evidence="3">Nucleolar protein 16</fullName>
    </recommendedName>
</protein>
<keyword evidence="4" id="KW-0539">Nucleus</keyword>
<evidence type="ECO:0000256" key="1">
    <source>
        <dbReference type="ARBA" id="ARBA00004604"/>
    </source>
</evidence>
<evidence type="ECO:0000256" key="2">
    <source>
        <dbReference type="ARBA" id="ARBA00008479"/>
    </source>
</evidence>
<dbReference type="Proteomes" id="UP000075880">
    <property type="component" value="Unassembled WGS sequence"/>
</dbReference>